<name>A0AAW6SX65_9BACI</name>
<dbReference type="Proteomes" id="UP001159179">
    <property type="component" value="Unassembled WGS sequence"/>
</dbReference>
<dbReference type="AlphaFoldDB" id="A0AAW6SX65"/>
<proteinExistence type="predicted"/>
<gene>
    <name evidence="1" type="ORF">P5X88_20950</name>
</gene>
<comment type="caution">
    <text evidence="1">The sequence shown here is derived from an EMBL/GenBank/DDBJ whole genome shotgun (WGS) entry which is preliminary data.</text>
</comment>
<dbReference type="RefSeq" id="WP_280618112.1">
    <property type="nucleotide sequence ID" value="NZ_JAROYP010000014.1"/>
</dbReference>
<protein>
    <submittedName>
        <fullName evidence="1">DUF3800 domain-containing protein</fullName>
    </submittedName>
</protein>
<dbReference type="InterPro" id="IPR024524">
    <property type="entry name" value="DUF3800"/>
</dbReference>
<sequence length="280" mass="33306">MRTELMNIFFDESGTKKDKPTLMAGLLIPSKIYNTLEYNNLNKKLRSKEFTNLHWTDYTGYLKLQNDILEVLFTFAKFARYCKLNVINYNENPLDIRKNLYNQDHSSAEKLSQIMIYTKIPERILYGLLRNYGKDVYIKSTLFIEHSNRYADYQLDKRLVEQLNIQSMYRGEQFGVIDCCFKNKREEIGVEITDLILGFIRQVILNEVVPSSLSQEELIERKLKGKKAKNDLAVKLVKNKDFMDFISSIKYYEWESNNELKERNFSDYLNLFMTSHIYEF</sequence>
<reference evidence="1" key="1">
    <citation type="submission" date="2023-03" db="EMBL/GenBank/DDBJ databases">
        <title>Bacterial isolates from washroom surfaces on a university campus.</title>
        <authorList>
            <person name="Holman D.B."/>
            <person name="Gzyl K.E."/>
            <person name="Taheri A.E."/>
        </authorList>
    </citation>
    <scope>NUCLEOTIDE SEQUENCE</scope>
    <source>
        <strain evidence="1">RD03</strain>
    </source>
</reference>
<accession>A0AAW6SX65</accession>
<organism evidence="1 2">
    <name type="scientific">Heyndrickxia oleronia</name>
    <dbReference type="NCBI Taxonomy" id="38875"/>
    <lineage>
        <taxon>Bacteria</taxon>
        <taxon>Bacillati</taxon>
        <taxon>Bacillota</taxon>
        <taxon>Bacilli</taxon>
        <taxon>Bacillales</taxon>
        <taxon>Bacillaceae</taxon>
        <taxon>Heyndrickxia</taxon>
    </lineage>
</organism>
<evidence type="ECO:0000313" key="1">
    <source>
        <dbReference type="EMBL" id="MDH5163406.1"/>
    </source>
</evidence>
<evidence type="ECO:0000313" key="2">
    <source>
        <dbReference type="Proteomes" id="UP001159179"/>
    </source>
</evidence>
<dbReference type="EMBL" id="JAROYP010000014">
    <property type="protein sequence ID" value="MDH5163406.1"/>
    <property type="molecule type" value="Genomic_DNA"/>
</dbReference>
<dbReference type="Pfam" id="PF12686">
    <property type="entry name" value="DUF3800"/>
    <property type="match status" value="1"/>
</dbReference>